<gene>
    <name evidence="1" type="ORF">ICL16_30910</name>
</gene>
<comment type="caution">
    <text evidence="1">The sequence shown here is derived from an EMBL/GenBank/DDBJ whole genome shotgun (WGS) entry which is preliminary data.</text>
</comment>
<reference evidence="1" key="1">
    <citation type="submission" date="2020-09" db="EMBL/GenBank/DDBJ databases">
        <title>Iningainema tapete sp. nov. (Scytonemataceae, Cyanobacteria) from greenhouses in central Florida (USA) produces two types of nodularin with biosynthetic potential for microcystin-LR and anabaenopeptins.</title>
        <authorList>
            <person name="Berthold D.E."/>
            <person name="Lefler F.W."/>
            <person name="Huang I.-S."/>
            <person name="Abdulla H."/>
            <person name="Zimba P.V."/>
            <person name="Laughinghouse H.D. IV."/>
        </authorList>
    </citation>
    <scope>NUCLEOTIDE SEQUENCE</scope>
    <source>
        <strain evidence="1">BLCCT55</strain>
    </source>
</reference>
<keyword evidence="2" id="KW-1185">Reference proteome</keyword>
<dbReference type="Proteomes" id="UP000629098">
    <property type="component" value="Unassembled WGS sequence"/>
</dbReference>
<proteinExistence type="predicted"/>
<protein>
    <submittedName>
        <fullName evidence="1">Uncharacterized protein</fullName>
    </submittedName>
</protein>
<accession>A0A8J6XQG2</accession>
<dbReference type="EMBL" id="JACXAE010000092">
    <property type="protein sequence ID" value="MBD2776350.1"/>
    <property type="molecule type" value="Genomic_DNA"/>
</dbReference>
<evidence type="ECO:0000313" key="2">
    <source>
        <dbReference type="Proteomes" id="UP000629098"/>
    </source>
</evidence>
<organism evidence="1 2">
    <name type="scientific">Iningainema tapete BLCC-T55</name>
    <dbReference type="NCBI Taxonomy" id="2748662"/>
    <lineage>
        <taxon>Bacteria</taxon>
        <taxon>Bacillati</taxon>
        <taxon>Cyanobacteriota</taxon>
        <taxon>Cyanophyceae</taxon>
        <taxon>Nostocales</taxon>
        <taxon>Scytonemataceae</taxon>
        <taxon>Iningainema tapete</taxon>
    </lineage>
</organism>
<name>A0A8J6XQG2_9CYAN</name>
<dbReference type="AlphaFoldDB" id="A0A8J6XQG2"/>
<evidence type="ECO:0000313" key="1">
    <source>
        <dbReference type="EMBL" id="MBD2776350.1"/>
    </source>
</evidence>
<sequence>MRWDMAVLRESPWYQQIVSESEQRGERRGILSGIELGLELKFGSEGLQLMPEISQISDLERLTTIQQAIRTVNTLDELRQLI</sequence>